<evidence type="ECO:0000259" key="1">
    <source>
        <dbReference type="Pfam" id="PF13976"/>
    </source>
</evidence>
<organism evidence="3 4">
    <name type="scientific">Brassica oleracea var. oleracea</name>
    <dbReference type="NCBI Taxonomy" id="109376"/>
    <lineage>
        <taxon>Eukaryota</taxon>
        <taxon>Viridiplantae</taxon>
        <taxon>Streptophyta</taxon>
        <taxon>Embryophyta</taxon>
        <taxon>Tracheophyta</taxon>
        <taxon>Spermatophyta</taxon>
        <taxon>Magnoliopsida</taxon>
        <taxon>eudicotyledons</taxon>
        <taxon>Gunneridae</taxon>
        <taxon>Pentapetalae</taxon>
        <taxon>rosids</taxon>
        <taxon>malvids</taxon>
        <taxon>Brassicales</taxon>
        <taxon>Brassicaceae</taxon>
        <taxon>Brassiceae</taxon>
        <taxon>Brassica</taxon>
    </lineage>
</organism>
<evidence type="ECO:0000313" key="4">
    <source>
        <dbReference type="Proteomes" id="UP000032141"/>
    </source>
</evidence>
<dbReference type="AlphaFoldDB" id="A0A0D3CED8"/>
<reference evidence="3 4" key="1">
    <citation type="journal article" date="2014" name="Genome Biol.">
        <title>Transcriptome and methylome profiling reveals relics of genome dominance in the mesopolyploid Brassica oleracea.</title>
        <authorList>
            <person name="Parkin I.A."/>
            <person name="Koh C."/>
            <person name="Tang H."/>
            <person name="Robinson S.J."/>
            <person name="Kagale S."/>
            <person name="Clarke W.E."/>
            <person name="Town C.D."/>
            <person name="Nixon J."/>
            <person name="Krishnakumar V."/>
            <person name="Bidwell S.L."/>
            <person name="Denoeud F."/>
            <person name="Belcram H."/>
            <person name="Links M.G."/>
            <person name="Just J."/>
            <person name="Clarke C."/>
            <person name="Bender T."/>
            <person name="Huebert T."/>
            <person name="Mason A.S."/>
            <person name="Pires J.C."/>
            <person name="Barker G."/>
            <person name="Moore J."/>
            <person name="Walley P.G."/>
            <person name="Manoli S."/>
            <person name="Batley J."/>
            <person name="Edwards D."/>
            <person name="Nelson M.N."/>
            <person name="Wang X."/>
            <person name="Paterson A.H."/>
            <person name="King G."/>
            <person name="Bancroft I."/>
            <person name="Chalhoub B."/>
            <person name="Sharpe A.G."/>
        </authorList>
    </citation>
    <scope>NUCLEOTIDE SEQUENCE</scope>
    <source>
        <strain evidence="3 4">cv. TO1000</strain>
    </source>
</reference>
<dbReference type="Pfam" id="PF13976">
    <property type="entry name" value="gag_pre-integrs"/>
    <property type="match status" value="1"/>
</dbReference>
<accession>A0A0D3CED8</accession>
<feature type="domain" description="GAG-pre-integrase" evidence="1">
    <location>
        <begin position="105"/>
        <end position="170"/>
    </location>
</feature>
<dbReference type="eggNOG" id="KOG0017">
    <property type="taxonomic scope" value="Eukaryota"/>
</dbReference>
<evidence type="ECO:0000259" key="2">
    <source>
        <dbReference type="Pfam" id="PF22936"/>
    </source>
</evidence>
<dbReference type="Proteomes" id="UP000032141">
    <property type="component" value="Chromosome C5"/>
</dbReference>
<protein>
    <submittedName>
        <fullName evidence="3">Uncharacterized protein</fullName>
    </submittedName>
</protein>
<proteinExistence type="predicted"/>
<dbReference type="OMA" id="HMSENEM"/>
<feature type="domain" description="Retrovirus-related Pol polyprotein from transposon TNT 1-94-like beta-barrel" evidence="2">
    <location>
        <begin position="1"/>
        <end position="79"/>
    </location>
</feature>
<name>A0A0D3CED8_BRAOL</name>
<dbReference type="InterPro" id="IPR025724">
    <property type="entry name" value="GAG-pre-integrase_dom"/>
</dbReference>
<dbReference type="Pfam" id="PF22936">
    <property type="entry name" value="Pol_BBD"/>
    <property type="match status" value="1"/>
</dbReference>
<reference evidence="3" key="2">
    <citation type="submission" date="2015-03" db="UniProtKB">
        <authorList>
            <consortium name="EnsemblPlants"/>
        </authorList>
    </citation>
    <scope>IDENTIFICATION</scope>
</reference>
<evidence type="ECO:0000313" key="3">
    <source>
        <dbReference type="EnsemblPlants" id="Bo5g057290.1"/>
    </source>
</evidence>
<dbReference type="EnsemblPlants" id="Bo5g057290.1">
    <property type="protein sequence ID" value="Bo5g057290.1"/>
    <property type="gene ID" value="Bo5g057290"/>
</dbReference>
<keyword evidence="4" id="KW-1185">Reference proteome</keyword>
<dbReference type="HOGENOM" id="CLU_1416962_0_0_1"/>
<dbReference type="STRING" id="109376.A0A0D3CED8"/>
<sequence>MDYGARFHIIPNREALFDLQEGEGGKVLMGNDTYNEIKGVGKIRIRNPDGSIVVLNGVKYMPTMDRNLISYGCLEKAGCNYTGDKFKVKFYKDGKEVVTGIYTDGLYFFQGTVLKGEAHVSISRVDTTGKWHYRLGHLSLKNMEALVKQGYLWSKDVSSLGFCEECVLGKAHKQSFKKGKHTSEVLEYVHSD</sequence>
<dbReference type="Gramene" id="Bo5g057290.1">
    <property type="protein sequence ID" value="Bo5g057290.1"/>
    <property type="gene ID" value="Bo5g057290"/>
</dbReference>
<dbReference type="InterPro" id="IPR054722">
    <property type="entry name" value="PolX-like_BBD"/>
</dbReference>